<dbReference type="Proteomes" id="UP000186102">
    <property type="component" value="Unassembled WGS sequence"/>
</dbReference>
<comment type="caution">
    <text evidence="8">The sequence shown here is derived from an EMBL/GenBank/DDBJ whole genome shotgun (WGS) entry which is preliminary data.</text>
</comment>
<keyword evidence="3" id="KW-1003">Cell membrane</keyword>
<dbReference type="PANTHER" id="PTHR34856">
    <property type="entry name" value="PROTEIN NRFD"/>
    <property type="match status" value="1"/>
</dbReference>
<organism evidence="8 9">
    <name type="scientific">Desulfosporosinus metallidurans</name>
    <dbReference type="NCBI Taxonomy" id="1888891"/>
    <lineage>
        <taxon>Bacteria</taxon>
        <taxon>Bacillati</taxon>
        <taxon>Bacillota</taxon>
        <taxon>Clostridia</taxon>
        <taxon>Eubacteriales</taxon>
        <taxon>Desulfitobacteriaceae</taxon>
        <taxon>Desulfosporosinus</taxon>
    </lineage>
</organism>
<evidence type="ECO:0000256" key="2">
    <source>
        <dbReference type="ARBA" id="ARBA00008929"/>
    </source>
</evidence>
<feature type="transmembrane region" description="Helical" evidence="7">
    <location>
        <begin position="134"/>
        <end position="153"/>
    </location>
</feature>
<protein>
    <submittedName>
        <fullName evidence="8">Polysulfide reductase, subunit C</fullName>
    </submittedName>
</protein>
<dbReference type="GO" id="GO:0005886">
    <property type="term" value="C:plasma membrane"/>
    <property type="evidence" value="ECO:0007669"/>
    <property type="project" value="UniProtKB-SubCell"/>
</dbReference>
<dbReference type="AlphaFoldDB" id="A0A1Q8R029"/>
<dbReference type="PANTHER" id="PTHR34856:SF2">
    <property type="entry name" value="PROTEIN NRFD"/>
    <property type="match status" value="1"/>
</dbReference>
<dbReference type="Pfam" id="PF03916">
    <property type="entry name" value="NrfD"/>
    <property type="match status" value="1"/>
</dbReference>
<dbReference type="InterPro" id="IPR005614">
    <property type="entry name" value="NrfD-like"/>
</dbReference>
<feature type="transmembrane region" description="Helical" evidence="7">
    <location>
        <begin position="91"/>
        <end position="114"/>
    </location>
</feature>
<dbReference type="EMBL" id="MLBF01000005">
    <property type="protein sequence ID" value="OLN32947.1"/>
    <property type="molecule type" value="Genomic_DNA"/>
</dbReference>
<feature type="transmembrane region" description="Helical" evidence="7">
    <location>
        <begin position="53"/>
        <end position="71"/>
    </location>
</feature>
<comment type="subcellular location">
    <subcellularLocation>
        <location evidence="1">Cell membrane</location>
        <topology evidence="1">Multi-pass membrane protein</topology>
    </subcellularLocation>
</comment>
<dbReference type="InterPro" id="IPR052049">
    <property type="entry name" value="Electron_transfer_protein"/>
</dbReference>
<keyword evidence="4 7" id="KW-0812">Transmembrane</keyword>
<keyword evidence="5 7" id="KW-1133">Transmembrane helix</keyword>
<keyword evidence="6 7" id="KW-0472">Membrane</keyword>
<accession>A0A1Q8R029</accession>
<evidence type="ECO:0000256" key="4">
    <source>
        <dbReference type="ARBA" id="ARBA00022692"/>
    </source>
</evidence>
<evidence type="ECO:0000256" key="6">
    <source>
        <dbReference type="ARBA" id="ARBA00023136"/>
    </source>
</evidence>
<dbReference type="Gene3D" id="1.20.1630.10">
    <property type="entry name" value="Formate dehydrogenase/DMSO reductase domain"/>
    <property type="match status" value="1"/>
</dbReference>
<reference evidence="8 9" key="1">
    <citation type="submission" date="2016-09" db="EMBL/GenBank/DDBJ databases">
        <title>Complete genome of Desulfosporosinus sp. OL.</title>
        <authorList>
            <person name="Mardanov A."/>
            <person name="Beletsky A."/>
            <person name="Panova A."/>
            <person name="Karnachuk O."/>
            <person name="Ravin N."/>
        </authorList>
    </citation>
    <scope>NUCLEOTIDE SEQUENCE [LARGE SCALE GENOMIC DNA]</scope>
    <source>
        <strain evidence="8 9">OL</strain>
    </source>
</reference>
<evidence type="ECO:0000313" key="9">
    <source>
        <dbReference type="Proteomes" id="UP000186102"/>
    </source>
</evidence>
<evidence type="ECO:0000256" key="3">
    <source>
        <dbReference type="ARBA" id="ARBA00022475"/>
    </source>
</evidence>
<feature type="transmembrane region" description="Helical" evidence="7">
    <location>
        <begin position="173"/>
        <end position="192"/>
    </location>
</feature>
<feature type="transmembrane region" description="Helical" evidence="7">
    <location>
        <begin position="20"/>
        <end position="41"/>
    </location>
</feature>
<dbReference type="RefSeq" id="WP_075363819.1">
    <property type="nucleotide sequence ID" value="NZ_MLBF01000005.1"/>
</dbReference>
<evidence type="ECO:0000256" key="5">
    <source>
        <dbReference type="ARBA" id="ARBA00022989"/>
    </source>
</evidence>
<feature type="transmembrane region" description="Helical" evidence="7">
    <location>
        <begin position="279"/>
        <end position="300"/>
    </location>
</feature>
<evidence type="ECO:0000256" key="7">
    <source>
        <dbReference type="SAM" id="Phobius"/>
    </source>
</evidence>
<sequence>MPVTITYDVVHHIYWENKVALDLFFGGMGVGLFLTAFWLTWHNQSKHRALIRVGSITAPFLVMLGLIFLLSELGQPFRIYELLIHPQASSVLAWGSWLQGLFLVFSLIYAWQWWRDKEGNESTKTNMLSGSRSWIGWIAALLGLAIGVYHGFLLSVNYGRALWQTPETTITSVLLFLITGLAALSLLGTFAGQQEGRWMRIRNLLTSLSVMLWITLGNWLLWIAVYGHGTRDTREAASLLMIDFGWLFWGVALALGLVLPGIGFWWLRRRENVSLQWVRILLLAVLIGGYASRFLILYVGQLQPLT</sequence>
<keyword evidence="9" id="KW-1185">Reference proteome</keyword>
<feature type="transmembrane region" description="Helical" evidence="7">
    <location>
        <begin position="204"/>
        <end position="226"/>
    </location>
</feature>
<evidence type="ECO:0000256" key="1">
    <source>
        <dbReference type="ARBA" id="ARBA00004651"/>
    </source>
</evidence>
<gene>
    <name evidence="8" type="ORF">DSOL_1058</name>
</gene>
<comment type="similarity">
    <text evidence="2">Belongs to the NrfD family.</text>
</comment>
<evidence type="ECO:0000313" key="8">
    <source>
        <dbReference type="EMBL" id="OLN32947.1"/>
    </source>
</evidence>
<name>A0A1Q8R029_9FIRM</name>
<dbReference type="STRING" id="1888891.DSOL_1058"/>
<proteinExistence type="inferred from homology"/>
<dbReference type="OrthoDB" id="2866388at2"/>
<feature type="transmembrane region" description="Helical" evidence="7">
    <location>
        <begin position="246"/>
        <end position="267"/>
    </location>
</feature>